<keyword evidence="2" id="KW-0808">Transferase</keyword>
<sequence length="485" mass="53632">MGNADPNKTKAGNKYEVKPQYEELSNQTNMQYAIKQCYECMRLSKEISQLGRCNNRQIISCRLYTTVYQPGNHRSVIIGARQPSQLGGRHSYPVVTAPTIALDFSGTTQQSASHNVVPKQALATRTELKSTRNAHPKAHASRRRTHRLFLKSFELQQLRVSTPALIQRLKWVANERAKQGESSATKIVKNKGWMRWESAVENHGEHRLNSRDLPADTSFLSFSSNNQKGNPKKTLQNDTVPTYQNDAVTLHQLTTALTSKTTKSCATAESSSQHSKMLTNTCRFLIYLALSATSASSDLKIETKTSSSQCVTLTSSLLIQNPPARSYSNFQLIQTTPLLNAIVFALAAGQQQPSQRNLLPTERNTATAESSSQHSKMLTNTCRFLIYLALSATSASSDLKIETKTSSSHATAESSSQHSKMLTNTCRFLIYLALSATSASSDLKIETKTSSSQCVTLTSSLLIQNPPARSYSNFLLTVCSKIRYE</sequence>
<keyword evidence="3" id="KW-1185">Reference proteome</keyword>
<proteinExistence type="predicted"/>
<feature type="region of interest" description="Disordered" evidence="1">
    <location>
        <begin position="354"/>
        <end position="374"/>
    </location>
</feature>
<dbReference type="AlphaFoldDB" id="A0A2Z7AAU1"/>
<dbReference type="Proteomes" id="UP000250235">
    <property type="component" value="Unassembled WGS sequence"/>
</dbReference>
<organism evidence="2 3">
    <name type="scientific">Dorcoceras hygrometricum</name>
    <dbReference type="NCBI Taxonomy" id="472368"/>
    <lineage>
        <taxon>Eukaryota</taxon>
        <taxon>Viridiplantae</taxon>
        <taxon>Streptophyta</taxon>
        <taxon>Embryophyta</taxon>
        <taxon>Tracheophyta</taxon>
        <taxon>Spermatophyta</taxon>
        <taxon>Magnoliopsida</taxon>
        <taxon>eudicotyledons</taxon>
        <taxon>Gunneridae</taxon>
        <taxon>Pentapetalae</taxon>
        <taxon>asterids</taxon>
        <taxon>lamiids</taxon>
        <taxon>Lamiales</taxon>
        <taxon>Gesneriaceae</taxon>
        <taxon>Didymocarpoideae</taxon>
        <taxon>Trichosporeae</taxon>
        <taxon>Loxocarpinae</taxon>
        <taxon>Dorcoceras</taxon>
    </lineage>
</organism>
<accession>A0A2Z7AAU1</accession>
<reference evidence="2 3" key="1">
    <citation type="journal article" date="2015" name="Proc. Natl. Acad. Sci. U.S.A.">
        <title>The resurrection genome of Boea hygrometrica: A blueprint for survival of dehydration.</title>
        <authorList>
            <person name="Xiao L."/>
            <person name="Yang G."/>
            <person name="Zhang L."/>
            <person name="Yang X."/>
            <person name="Zhao S."/>
            <person name="Ji Z."/>
            <person name="Zhou Q."/>
            <person name="Hu M."/>
            <person name="Wang Y."/>
            <person name="Chen M."/>
            <person name="Xu Y."/>
            <person name="Jin H."/>
            <person name="Xiao X."/>
            <person name="Hu G."/>
            <person name="Bao F."/>
            <person name="Hu Y."/>
            <person name="Wan P."/>
            <person name="Li L."/>
            <person name="Deng X."/>
            <person name="Kuang T."/>
            <person name="Xiang C."/>
            <person name="Zhu J.K."/>
            <person name="Oliver M.J."/>
            <person name="He Y."/>
        </authorList>
    </citation>
    <scope>NUCLEOTIDE SEQUENCE [LARGE SCALE GENOMIC DNA]</scope>
    <source>
        <strain evidence="3">cv. XS01</strain>
    </source>
</reference>
<protein>
    <submittedName>
        <fullName evidence="2">Cysteine-rich receptor-like protein kinase 10-like</fullName>
    </submittedName>
</protein>
<name>A0A2Z7AAU1_9LAMI</name>
<keyword evidence="2" id="KW-0675">Receptor</keyword>
<gene>
    <name evidence="2" type="ORF">F511_34746</name>
</gene>
<evidence type="ECO:0000313" key="2">
    <source>
        <dbReference type="EMBL" id="KZV18838.1"/>
    </source>
</evidence>
<evidence type="ECO:0000256" key="1">
    <source>
        <dbReference type="SAM" id="MobiDB-lite"/>
    </source>
</evidence>
<keyword evidence="2" id="KW-0418">Kinase</keyword>
<dbReference type="EMBL" id="KV017189">
    <property type="protein sequence ID" value="KZV18838.1"/>
    <property type="molecule type" value="Genomic_DNA"/>
</dbReference>
<evidence type="ECO:0000313" key="3">
    <source>
        <dbReference type="Proteomes" id="UP000250235"/>
    </source>
</evidence>
<dbReference type="GO" id="GO:0016301">
    <property type="term" value="F:kinase activity"/>
    <property type="evidence" value="ECO:0007669"/>
    <property type="project" value="UniProtKB-KW"/>
</dbReference>